<protein>
    <submittedName>
        <fullName evidence="3">Uncharacterized protein</fullName>
    </submittedName>
</protein>
<dbReference type="AlphaFoldDB" id="A0AAN6RGX9"/>
<feature type="compositionally biased region" description="Polar residues" evidence="1">
    <location>
        <begin position="202"/>
        <end position="212"/>
    </location>
</feature>
<feature type="compositionally biased region" description="Polar residues" evidence="1">
    <location>
        <begin position="235"/>
        <end position="279"/>
    </location>
</feature>
<comment type="caution">
    <text evidence="3">The sequence shown here is derived from an EMBL/GenBank/DDBJ whole genome shotgun (WGS) entry which is preliminary data.</text>
</comment>
<name>A0AAN6RGX9_9PLEO</name>
<feature type="region of interest" description="Disordered" evidence="1">
    <location>
        <begin position="202"/>
        <end position="281"/>
    </location>
</feature>
<proteinExistence type="predicted"/>
<feature type="region of interest" description="Disordered" evidence="1">
    <location>
        <begin position="1"/>
        <end position="24"/>
    </location>
</feature>
<keyword evidence="2" id="KW-0812">Transmembrane</keyword>
<accession>A0AAN6RGX9</accession>
<reference evidence="3 4" key="1">
    <citation type="submission" date="2021-02" db="EMBL/GenBank/DDBJ databases">
        <title>Genome assembly of Pseudopithomyces chartarum.</title>
        <authorList>
            <person name="Jauregui R."/>
            <person name="Singh J."/>
            <person name="Voisey C."/>
        </authorList>
    </citation>
    <scope>NUCLEOTIDE SEQUENCE [LARGE SCALE GENOMIC DNA]</scope>
    <source>
        <strain evidence="3 4">AGR01</strain>
    </source>
</reference>
<dbReference type="Proteomes" id="UP001280581">
    <property type="component" value="Unassembled WGS sequence"/>
</dbReference>
<feature type="transmembrane region" description="Helical" evidence="2">
    <location>
        <begin position="32"/>
        <end position="53"/>
    </location>
</feature>
<evidence type="ECO:0000313" key="4">
    <source>
        <dbReference type="Proteomes" id="UP001280581"/>
    </source>
</evidence>
<gene>
    <name evidence="3" type="ORF">GRF29_96g502784</name>
</gene>
<keyword evidence="2" id="KW-1133">Transmembrane helix</keyword>
<keyword evidence="4" id="KW-1185">Reference proteome</keyword>
<evidence type="ECO:0000313" key="3">
    <source>
        <dbReference type="EMBL" id="KAK3207814.1"/>
    </source>
</evidence>
<keyword evidence="2" id="KW-0472">Membrane</keyword>
<evidence type="ECO:0000256" key="1">
    <source>
        <dbReference type="SAM" id="MobiDB-lite"/>
    </source>
</evidence>
<feature type="region of interest" description="Disordered" evidence="1">
    <location>
        <begin position="60"/>
        <end position="86"/>
    </location>
</feature>
<sequence length="506" mass="56475">MAPLPRTSSALLSTRSDPQASSSGLPGLKRGIAVGVASSVCLILIALLATFVMRRRKQRKVQQQQQVLSSDVKELPATSNERSVPPLPEKDWTIILPSPIEADTHVIYELEAGQLPELPTQAAGIQELEGENVEGKAKDLKLKEPMGKESVEARIMVEPRYRDVPTLYISPPEIQSPRGGLLSAVTTLPAITTFTSILSTMDMNDSRGQGRTPSWHGRQRRQQTLQIEGAKADENTSNESPTVQDTRTQQESTLQSVAPNQKATEETASNPGSTRSNPSPCKPPFLNIWKCLAPWKASSPRRTLQALPNELILLILEEAAYSSPGTLHATINVSRHMRCLSLCVIRNKLFDRLHSLRPAETYLGFIPEEPADDNGSDTDSDGGIAPPLLFITRLAIPFRFSPFESSEMVNCTAKFRIHWGYDDVVTSEVPGSWMKVRIGADLLNVPRHLGATQPEDVPAWYEPGKRDLYLDWRPFMLKALSVLWRQERREEMGMWRKIWVRWCGLF</sequence>
<evidence type="ECO:0000256" key="2">
    <source>
        <dbReference type="SAM" id="Phobius"/>
    </source>
</evidence>
<dbReference type="EMBL" id="WVTA01000008">
    <property type="protein sequence ID" value="KAK3207814.1"/>
    <property type="molecule type" value="Genomic_DNA"/>
</dbReference>
<organism evidence="3 4">
    <name type="scientific">Pseudopithomyces chartarum</name>
    <dbReference type="NCBI Taxonomy" id="1892770"/>
    <lineage>
        <taxon>Eukaryota</taxon>
        <taxon>Fungi</taxon>
        <taxon>Dikarya</taxon>
        <taxon>Ascomycota</taxon>
        <taxon>Pezizomycotina</taxon>
        <taxon>Dothideomycetes</taxon>
        <taxon>Pleosporomycetidae</taxon>
        <taxon>Pleosporales</taxon>
        <taxon>Massarineae</taxon>
        <taxon>Didymosphaeriaceae</taxon>
        <taxon>Pseudopithomyces</taxon>
    </lineage>
</organism>